<evidence type="ECO:0000313" key="3">
    <source>
        <dbReference type="Proteomes" id="UP000682802"/>
    </source>
</evidence>
<protein>
    <submittedName>
        <fullName evidence="2">Uncharacterized protein</fullName>
    </submittedName>
</protein>
<dbReference type="RefSeq" id="WP_158631099.1">
    <property type="nucleotide sequence ID" value="NZ_CP076128.1"/>
</dbReference>
<feature type="signal peptide" evidence="1">
    <location>
        <begin position="1"/>
        <end position="28"/>
    </location>
</feature>
<dbReference type="PROSITE" id="PS51257">
    <property type="entry name" value="PROKAR_LIPOPROTEIN"/>
    <property type="match status" value="1"/>
</dbReference>
<accession>A0ABX8GUR5</accession>
<feature type="chain" id="PRO_5047506859" evidence="1">
    <location>
        <begin position="29"/>
        <end position="149"/>
    </location>
</feature>
<name>A0ABX8GUR5_9BACT</name>
<keyword evidence="1" id="KW-0732">Signal</keyword>
<evidence type="ECO:0000313" key="2">
    <source>
        <dbReference type="EMBL" id="QWG07143.1"/>
    </source>
</evidence>
<evidence type="ECO:0000256" key="1">
    <source>
        <dbReference type="SAM" id="SignalP"/>
    </source>
</evidence>
<dbReference type="EMBL" id="CP076128">
    <property type="protein sequence ID" value="QWG07143.1"/>
    <property type="molecule type" value="Genomic_DNA"/>
</dbReference>
<proteinExistence type="predicted"/>
<dbReference type="Proteomes" id="UP000682802">
    <property type="component" value="Chromosome 1"/>
</dbReference>
<sequence>MNKNIMMKKTIIYILPLITLFFSSCNLTDDEPLVLATDPITHVFHDAHEIEVKDSLSQLSVDVKIVGWKKDERGYYNLHYRFVNLSSNEVDDKKTISYKKIEIKDDVLTENLFFEGLDSLTDYQIELKSSYKDEFTSSNFYKLSTKGRN</sequence>
<organism evidence="2 3">
    <name type="scientific">Flammeovirga kamogawensis</name>
    <dbReference type="NCBI Taxonomy" id="373891"/>
    <lineage>
        <taxon>Bacteria</taxon>
        <taxon>Pseudomonadati</taxon>
        <taxon>Bacteroidota</taxon>
        <taxon>Cytophagia</taxon>
        <taxon>Cytophagales</taxon>
        <taxon>Flammeovirgaceae</taxon>
        <taxon>Flammeovirga</taxon>
    </lineage>
</organism>
<keyword evidence="3" id="KW-1185">Reference proteome</keyword>
<reference evidence="2 3" key="1">
    <citation type="submission" date="2021-05" db="EMBL/GenBank/DDBJ databases">
        <title>Comparative genomic studies on the polysaccharide-degrading batcterial strains of the Flammeovirga genus.</title>
        <authorList>
            <person name="Zewei F."/>
            <person name="Zheng Z."/>
            <person name="Yu L."/>
            <person name="Ruyue G."/>
            <person name="Yanhong M."/>
            <person name="Yuanyuan C."/>
            <person name="Jingyan G."/>
            <person name="Wenjun H."/>
        </authorList>
    </citation>
    <scope>NUCLEOTIDE SEQUENCE [LARGE SCALE GENOMIC DNA]</scope>
    <source>
        <strain evidence="2 3">YS10</strain>
    </source>
</reference>
<gene>
    <name evidence="2" type="ORF">KM029_17855</name>
</gene>